<evidence type="ECO:0000256" key="1">
    <source>
        <dbReference type="SAM" id="Coils"/>
    </source>
</evidence>
<feature type="coiled-coil region" evidence="1">
    <location>
        <begin position="479"/>
        <end position="509"/>
    </location>
</feature>
<keyword evidence="4" id="KW-1185">Reference proteome</keyword>
<dbReference type="AlphaFoldDB" id="A0AAV3VRZ0"/>
<proteinExistence type="predicted"/>
<sequence length="610" mass="70012">MNDVLFRMNTKILEQFNKEDVIMDKYYQVEDTKDGHHTFRYNNNGKKIYINSKYNVKNEVDMLIKDIDFNKDSLFIVYGIGLGYHIKELIKRSSDKSKIFVIESDMEILNTYLRNENILEIGGEKVFLFFGDEQKIIAEINSHIFSFSIMPLSVNCIPVILLSYYSIYGEWIKSINKRIADLFKHALFNLGNDIDDTIIGLRNNFKNIKELIKSPSIEILKDKYKNMPAIVVSAGPSLDKNIDELKKAQGKALILATDAVISTLEKNNIIPDAVFTIERIFESYEIFYKNNNINEETVFIGPPVVVTELLDKFEDKKKLLCLKQGEKINEWINDDILGEDRLLYMGTSCAHVAFAFAKYVGANPLVFVGQDLAYTKDGVTHSEDVEVKAKVEKSEELLYVKGIDGDMLPTDYAFKNFLVFLEAEIAKDDSDRLYIDATEGGAFKHGTQIMKLKEVILEYCTRNITKLYDLVPSPNELDINKYNTAIDELNKLAQKFNNLKVDCEKLLKTFTKLEKDINDNNITLKETFKTLKKEEKIEQIIFKEDVIRTFLQGVLMNCNIKETSLGNKQSYDTAIEKIKIYKNLMRSIIIACTATYKSIGDILDGMNESN</sequence>
<dbReference type="Pfam" id="PF01973">
    <property type="entry name" value="MptE-like"/>
    <property type="match status" value="1"/>
</dbReference>
<reference evidence="3 4" key="1">
    <citation type="submission" date="2019-06" db="EMBL/GenBank/DDBJ databases">
        <title>Draft genome sequence of Clostridium diolis DSM 15410.</title>
        <authorList>
            <person name="Kobayashi H."/>
            <person name="Tanizawa Y."/>
            <person name="Tohno M."/>
        </authorList>
    </citation>
    <scope>NUCLEOTIDE SEQUENCE [LARGE SCALE GENOMIC DNA]</scope>
    <source>
        <strain evidence="3 4">DSM 15410</strain>
    </source>
</reference>
<protein>
    <recommendedName>
        <fullName evidence="2">6-hydroxymethylpterin diphosphokinase MptE-like domain-containing protein</fullName>
    </recommendedName>
</protein>
<dbReference type="Proteomes" id="UP000325212">
    <property type="component" value="Unassembled WGS sequence"/>
</dbReference>
<evidence type="ECO:0000259" key="2">
    <source>
        <dbReference type="Pfam" id="PF01973"/>
    </source>
</evidence>
<feature type="domain" description="6-hydroxymethylpterin diphosphokinase MptE-like" evidence="2">
    <location>
        <begin position="203"/>
        <end position="377"/>
    </location>
</feature>
<evidence type="ECO:0000313" key="3">
    <source>
        <dbReference type="EMBL" id="GEA29293.1"/>
    </source>
</evidence>
<gene>
    <name evidence="3" type="ORF">CDIOL_02160</name>
</gene>
<dbReference type="PANTHER" id="PTHR41786:SF1">
    <property type="entry name" value="6-HYDROXYMETHYLPTERIN DIPHOSPHOKINASE MPTE-LIKE DOMAIN-CONTAINING PROTEIN"/>
    <property type="match status" value="1"/>
</dbReference>
<dbReference type="PANTHER" id="PTHR41786">
    <property type="entry name" value="MOTILITY ACCESSORY FACTOR MAF"/>
    <property type="match status" value="1"/>
</dbReference>
<evidence type="ECO:0000313" key="4">
    <source>
        <dbReference type="Proteomes" id="UP000325212"/>
    </source>
</evidence>
<keyword evidence="1" id="KW-0175">Coiled coil</keyword>
<dbReference type="InterPro" id="IPR002826">
    <property type="entry name" value="MptE-like"/>
</dbReference>
<dbReference type="EMBL" id="BJLA01000001">
    <property type="protein sequence ID" value="GEA29293.1"/>
    <property type="molecule type" value="Genomic_DNA"/>
</dbReference>
<organism evidence="3 4">
    <name type="scientific">Clostridium diolis</name>
    <dbReference type="NCBI Taxonomy" id="223919"/>
    <lineage>
        <taxon>Bacteria</taxon>
        <taxon>Bacillati</taxon>
        <taxon>Bacillota</taxon>
        <taxon>Clostridia</taxon>
        <taxon>Eubacteriales</taxon>
        <taxon>Clostridiaceae</taxon>
        <taxon>Clostridium</taxon>
    </lineage>
</organism>
<dbReference type="RefSeq" id="WP_039770202.1">
    <property type="nucleotide sequence ID" value="NZ_BJLA01000001.1"/>
</dbReference>
<comment type="caution">
    <text evidence="3">The sequence shown here is derived from an EMBL/GenBank/DDBJ whole genome shotgun (WGS) entry which is preliminary data.</text>
</comment>
<accession>A0AAV3VRZ0</accession>
<name>A0AAV3VRZ0_9CLOT</name>